<dbReference type="InterPro" id="IPR022657">
    <property type="entry name" value="De-COase2_CS"/>
</dbReference>
<evidence type="ECO:0000259" key="5">
    <source>
        <dbReference type="Pfam" id="PF00891"/>
    </source>
</evidence>
<dbReference type="SUPFAM" id="SSF53335">
    <property type="entry name" value="S-adenosyl-L-methionine-dependent methyltransferases"/>
    <property type="match status" value="1"/>
</dbReference>
<gene>
    <name evidence="6" type="ORF">FE257_008193</name>
</gene>
<keyword evidence="2" id="KW-0808">Transferase</keyword>
<keyword evidence="7" id="KW-1185">Reference proteome</keyword>
<dbReference type="InterPro" id="IPR001077">
    <property type="entry name" value="COMT_C"/>
</dbReference>
<evidence type="ECO:0000313" key="7">
    <source>
        <dbReference type="Proteomes" id="UP001194746"/>
    </source>
</evidence>
<dbReference type="EMBL" id="VCAU01000042">
    <property type="protein sequence ID" value="KAF9888824.1"/>
    <property type="molecule type" value="Genomic_DNA"/>
</dbReference>
<evidence type="ECO:0000313" key="6">
    <source>
        <dbReference type="EMBL" id="KAF9888824.1"/>
    </source>
</evidence>
<dbReference type="PROSITE" id="PS51683">
    <property type="entry name" value="SAM_OMT_II"/>
    <property type="match status" value="1"/>
</dbReference>
<reference evidence="6" key="2">
    <citation type="submission" date="2020-02" db="EMBL/GenBank/DDBJ databases">
        <authorList>
            <person name="Gilchrist C.L.M."/>
            <person name="Chooi Y.-H."/>
        </authorList>
    </citation>
    <scope>NUCLEOTIDE SEQUENCE</scope>
    <source>
        <strain evidence="6">MST-FP2251</strain>
    </source>
</reference>
<dbReference type="AlphaFoldDB" id="A0AAD4GST2"/>
<evidence type="ECO:0000256" key="4">
    <source>
        <dbReference type="PIRSR" id="PIRSR005739-1"/>
    </source>
</evidence>
<dbReference type="InterPro" id="IPR029063">
    <property type="entry name" value="SAM-dependent_MTases_sf"/>
</dbReference>
<keyword evidence="3" id="KW-0949">S-adenosyl-L-methionine</keyword>
<comment type="caution">
    <text evidence="6">The sequence shown here is derived from an EMBL/GenBank/DDBJ whole genome shotgun (WGS) entry which is preliminary data.</text>
</comment>
<dbReference type="PIRSF" id="PIRSF005739">
    <property type="entry name" value="O-mtase"/>
    <property type="match status" value="1"/>
</dbReference>
<evidence type="ECO:0000256" key="1">
    <source>
        <dbReference type="ARBA" id="ARBA00022603"/>
    </source>
</evidence>
<dbReference type="GO" id="GO:0032259">
    <property type="term" value="P:methylation"/>
    <property type="evidence" value="ECO:0007669"/>
    <property type="project" value="UniProtKB-KW"/>
</dbReference>
<feature type="active site" description="Proton acceptor" evidence="4">
    <location>
        <position position="306"/>
    </location>
</feature>
<accession>A0AAD4GST2</accession>
<dbReference type="Pfam" id="PF00891">
    <property type="entry name" value="Methyltransf_2"/>
    <property type="match status" value="1"/>
</dbReference>
<sequence length="405" mass="45506">MSPAMQESIDIENVIDALSRTGNYLSNQMDITVDQRTRLLKACEKLSSQIMPLRNKIWDLGFKGFETTAIRVAMDMRIFDLAGKSTTKELTPQQISSHAGADPVLALSIGLFTITPQGMYKPGPWVNDLAQGRPLSDMITFIHDVMLPACQKLPEFLSKTGYQNPSDANACPFQYAFETNDHLYTWLSKNPAIYSAFCGLMKAMEQNAICWPDIFDVHERFKVFQGPSPAEPLQLVDVGGGIGHKIQYLKETMPDLVAEFTLQDLPEVLKNVPAGMNADIQPMPHDFFQPQPVKGATVYVLARILHNWPDADCRKILRHTRDAMNDRSTLLIHEGVFTPGAGEVYPLDVVLDMVMMVSCGSMERSESQFRELLASEGLDLVRVWRVKNQEKSQEGVLEVRKKRLD</sequence>
<reference evidence="6" key="1">
    <citation type="journal article" date="2019" name="Beilstein J. Org. Chem.">
        <title>Nanangenines: drimane sesquiterpenoids as the dominant metabolite cohort of a novel Australian fungus, Aspergillus nanangensis.</title>
        <authorList>
            <person name="Lacey H.J."/>
            <person name="Gilchrist C.L.M."/>
            <person name="Crombie A."/>
            <person name="Kalaitzis J.A."/>
            <person name="Vuong D."/>
            <person name="Rutledge P.J."/>
            <person name="Turner P."/>
            <person name="Pitt J.I."/>
            <person name="Lacey E."/>
            <person name="Chooi Y.H."/>
            <person name="Piggott A.M."/>
        </authorList>
    </citation>
    <scope>NUCLEOTIDE SEQUENCE</scope>
    <source>
        <strain evidence="6">MST-FP2251</strain>
    </source>
</reference>
<keyword evidence="1" id="KW-0489">Methyltransferase</keyword>
<proteinExistence type="predicted"/>
<dbReference type="PANTHER" id="PTHR43712:SF1">
    <property type="entry name" value="HYPOTHETICAL O-METHYLTRANSFERASE (EUROFUNG)-RELATED"/>
    <property type="match status" value="1"/>
</dbReference>
<organism evidence="6 7">
    <name type="scientific">Aspergillus nanangensis</name>
    <dbReference type="NCBI Taxonomy" id="2582783"/>
    <lineage>
        <taxon>Eukaryota</taxon>
        <taxon>Fungi</taxon>
        <taxon>Dikarya</taxon>
        <taxon>Ascomycota</taxon>
        <taxon>Pezizomycotina</taxon>
        <taxon>Eurotiomycetes</taxon>
        <taxon>Eurotiomycetidae</taxon>
        <taxon>Eurotiales</taxon>
        <taxon>Aspergillaceae</taxon>
        <taxon>Aspergillus</taxon>
        <taxon>Aspergillus subgen. Circumdati</taxon>
    </lineage>
</organism>
<name>A0AAD4GST2_ASPNN</name>
<evidence type="ECO:0000256" key="3">
    <source>
        <dbReference type="ARBA" id="ARBA00022691"/>
    </source>
</evidence>
<dbReference type="GO" id="GO:0008171">
    <property type="term" value="F:O-methyltransferase activity"/>
    <property type="evidence" value="ECO:0007669"/>
    <property type="project" value="InterPro"/>
</dbReference>
<dbReference type="PROSITE" id="PS00879">
    <property type="entry name" value="ODR_DC_2_2"/>
    <property type="match status" value="1"/>
</dbReference>
<evidence type="ECO:0000256" key="2">
    <source>
        <dbReference type="ARBA" id="ARBA00022679"/>
    </source>
</evidence>
<dbReference type="Proteomes" id="UP001194746">
    <property type="component" value="Unassembled WGS sequence"/>
</dbReference>
<dbReference type="PANTHER" id="PTHR43712">
    <property type="entry name" value="PUTATIVE (AFU_ORTHOLOGUE AFUA_4G14580)-RELATED"/>
    <property type="match status" value="1"/>
</dbReference>
<feature type="domain" description="O-methyltransferase C-terminal" evidence="5">
    <location>
        <begin position="169"/>
        <end position="377"/>
    </location>
</feature>
<protein>
    <recommendedName>
        <fullName evidence="5">O-methyltransferase C-terminal domain-containing protein</fullName>
    </recommendedName>
</protein>
<dbReference type="Gene3D" id="3.40.50.150">
    <property type="entry name" value="Vaccinia Virus protein VP39"/>
    <property type="match status" value="1"/>
</dbReference>
<dbReference type="InterPro" id="IPR016461">
    <property type="entry name" value="COMT-like"/>
</dbReference>
<dbReference type="GO" id="GO:0044550">
    <property type="term" value="P:secondary metabolite biosynthetic process"/>
    <property type="evidence" value="ECO:0007669"/>
    <property type="project" value="UniProtKB-ARBA"/>
</dbReference>